<evidence type="ECO:0000313" key="4">
    <source>
        <dbReference type="EMBL" id="USD23123.1"/>
    </source>
</evidence>
<keyword evidence="1" id="KW-0645">Protease</keyword>
<keyword evidence="1" id="KW-0378">Hydrolase</keyword>
<dbReference type="InterPro" id="IPR024079">
    <property type="entry name" value="MetalloPept_cat_dom_sf"/>
</dbReference>
<dbReference type="PRINTS" id="PR00480">
    <property type="entry name" value="ASTACIN"/>
</dbReference>
<protein>
    <submittedName>
        <fullName evidence="4">M12 family metallopeptidase</fullName>
    </submittedName>
</protein>
<evidence type="ECO:0000256" key="1">
    <source>
        <dbReference type="PROSITE-ProRule" id="PRU01211"/>
    </source>
</evidence>
<proteinExistence type="predicted"/>
<evidence type="ECO:0000259" key="3">
    <source>
        <dbReference type="PROSITE" id="PS51864"/>
    </source>
</evidence>
<feature type="binding site" evidence="1">
    <location>
        <position position="180"/>
    </location>
    <ligand>
        <name>Zn(2+)</name>
        <dbReference type="ChEBI" id="CHEBI:29105"/>
        <note>catalytic</note>
    </ligand>
</feature>
<name>A0ABY4VIZ8_9GAMM</name>
<dbReference type="Gene3D" id="3.80.10.10">
    <property type="entry name" value="Ribonuclease Inhibitor"/>
    <property type="match status" value="1"/>
</dbReference>
<dbReference type="SUPFAM" id="SSF55486">
    <property type="entry name" value="Metalloproteases ('zincins'), catalytic domain"/>
    <property type="match status" value="1"/>
</dbReference>
<sequence length="741" mass="82428">MKKLTGAVLGVTTSLALLSQLTLASGQAVANSIPNFTENEFAQLEEQFSSRKVMVDGKLYQLTGDMLELVPQESGQVSIMSAFELSANKWPEGVVYYDFHEDVTEENRQRFVDATKVWEEVADLHFKLRKDQTNYIYVRNGSENRSMVGMSGGGQFFSMKDWSMKYIIVHELGHAIGMRHEQQRSDRDQYVMILEDNIKPAYIYNFDVRQSHSYSEYDFLSVMHYPSRAYSANGGATIVPKKGYEKYDGIVGQRVDLGAGDQVGAASHYGTVNINIPDPAFKSYLLAYFDADNNGEISSLEAAKVEKIHTPGNGEIQSLQGIHLFRYLKHLTVASENLTEIPELPKRLESMNFSGNHLDSVQFEWVMDKPFLKEVDFTNNLLDVYSCEMLTFINGVIEGGNIQYSPVKGGETFICDEEAERTLISGKPRVDLRGKDGKLFHIDVPENAQKLTIQTEESEIGGEMNVYVAHNRLPDTTDFDYKSENAGNIEYIQIISPQSGRWHVLLTPVERSFEGVDLTATLDLGGEPGNQLVNLQEIGGLAASKGEALYFTMNVPQNAKDLQFAMNGGSGDADLYVRFGEKPTESVYDYRPYLGGNDETASIANPKAGEWHIMLLGYADFEQVSLMGSFKTFTPEEFLVAGETIADLDGKAGDALTFKIQVPEGLAKLSIATGPSFIASLGDADLYIKYGEEASVSNADFTSENWTSHESINVSAPQAGVWYVTVYGYTDFENLWLSVDY</sequence>
<dbReference type="InterPro" id="IPR001506">
    <property type="entry name" value="Peptidase_M12A"/>
</dbReference>
<reference evidence="4" key="1">
    <citation type="submission" date="2022-02" db="EMBL/GenBank/DDBJ databases">
        <title>Coral-associated bacteria.</title>
        <authorList>
            <person name="Tang K."/>
            <person name="Wang X."/>
        </authorList>
    </citation>
    <scope>NUCLEOTIDE SEQUENCE</scope>
    <source>
        <strain evidence="4">SCSIO 43006</strain>
    </source>
</reference>
<dbReference type="Pfam" id="PF01400">
    <property type="entry name" value="Astacin"/>
    <property type="match status" value="1"/>
</dbReference>
<accession>A0ABY4VIZ8</accession>
<organism evidence="4 5">
    <name type="scientific">Microbulbifer variabilis</name>
    <dbReference type="NCBI Taxonomy" id="266805"/>
    <lineage>
        <taxon>Bacteria</taxon>
        <taxon>Pseudomonadati</taxon>
        <taxon>Pseudomonadota</taxon>
        <taxon>Gammaproteobacteria</taxon>
        <taxon>Cellvibrionales</taxon>
        <taxon>Microbulbiferaceae</taxon>
        <taxon>Microbulbifer</taxon>
    </lineage>
</organism>
<keyword evidence="5" id="KW-1185">Reference proteome</keyword>
<dbReference type="Pfam" id="PF04151">
    <property type="entry name" value="PPC"/>
    <property type="match status" value="2"/>
</dbReference>
<dbReference type="InterPro" id="IPR032675">
    <property type="entry name" value="LRR_dom_sf"/>
</dbReference>
<gene>
    <name evidence="4" type="ORF">MJO52_08300</name>
</gene>
<dbReference type="PROSITE" id="PS51864">
    <property type="entry name" value="ASTACIN"/>
    <property type="match status" value="1"/>
</dbReference>
<dbReference type="Gene3D" id="3.40.390.10">
    <property type="entry name" value="Collagenase (Catalytic Domain)"/>
    <property type="match status" value="1"/>
</dbReference>
<feature type="chain" id="PRO_5047193906" evidence="2">
    <location>
        <begin position="31"/>
        <end position="741"/>
    </location>
</feature>
<comment type="cofactor">
    <cofactor evidence="1">
        <name>Zn(2+)</name>
        <dbReference type="ChEBI" id="CHEBI:29105"/>
    </cofactor>
    <text evidence="1">Binds 1 zinc ion per subunit.</text>
</comment>
<keyword evidence="1" id="KW-0479">Metal-binding</keyword>
<dbReference type="RefSeq" id="WP_252085474.1">
    <property type="nucleotide sequence ID" value="NZ_CP092418.1"/>
</dbReference>
<evidence type="ECO:0000256" key="2">
    <source>
        <dbReference type="SAM" id="SignalP"/>
    </source>
</evidence>
<dbReference type="InterPro" id="IPR007280">
    <property type="entry name" value="Peptidase_C_arc/bac"/>
</dbReference>
<dbReference type="Gene3D" id="2.60.120.380">
    <property type="match status" value="3"/>
</dbReference>
<feature type="binding site" evidence="1">
    <location>
        <position position="174"/>
    </location>
    <ligand>
        <name>Zn(2+)</name>
        <dbReference type="ChEBI" id="CHEBI:29105"/>
        <note>catalytic</note>
    </ligand>
</feature>
<dbReference type="PANTHER" id="PTHR10127:SF850">
    <property type="entry name" value="METALLOENDOPEPTIDASE"/>
    <property type="match status" value="1"/>
</dbReference>
<keyword evidence="2" id="KW-0732">Signal</keyword>
<dbReference type="Proteomes" id="UP001055658">
    <property type="component" value="Chromosome"/>
</dbReference>
<evidence type="ECO:0000313" key="5">
    <source>
        <dbReference type="Proteomes" id="UP001055658"/>
    </source>
</evidence>
<feature type="signal peptide" evidence="2">
    <location>
        <begin position="1"/>
        <end position="30"/>
    </location>
</feature>
<dbReference type="SUPFAM" id="SSF52058">
    <property type="entry name" value="L domain-like"/>
    <property type="match status" value="1"/>
</dbReference>
<feature type="domain" description="Peptidase M12A" evidence="3">
    <location>
        <begin position="77"/>
        <end position="273"/>
    </location>
</feature>
<dbReference type="InterPro" id="IPR006026">
    <property type="entry name" value="Peptidase_Metallo"/>
</dbReference>
<keyword evidence="1" id="KW-0482">Metalloprotease</keyword>
<dbReference type="SMART" id="SM00235">
    <property type="entry name" value="ZnMc"/>
    <property type="match status" value="1"/>
</dbReference>
<feature type="active site" evidence="1">
    <location>
        <position position="171"/>
    </location>
</feature>
<dbReference type="PANTHER" id="PTHR10127">
    <property type="entry name" value="DISCOIDIN, CUB, EGF, LAMININ , AND ZINC METALLOPROTEASE DOMAIN CONTAINING"/>
    <property type="match status" value="1"/>
</dbReference>
<comment type="caution">
    <text evidence="1">Lacks conserved residue(s) required for the propagation of feature annotation.</text>
</comment>
<dbReference type="EMBL" id="CP092418">
    <property type="protein sequence ID" value="USD23123.1"/>
    <property type="molecule type" value="Genomic_DNA"/>
</dbReference>
<feature type="binding site" evidence="1">
    <location>
        <position position="170"/>
    </location>
    <ligand>
        <name>Zn(2+)</name>
        <dbReference type="ChEBI" id="CHEBI:29105"/>
        <note>catalytic</note>
    </ligand>
</feature>
<keyword evidence="1" id="KW-0862">Zinc</keyword>